<sequence>MLPGTSDSKPRSSAYGSIVAPVARAASLLVLATTTTRTADARSLTAMAQKSSSKPSMRERLRAGTTVYSAALLVLDTLTMILDLLARVSPSSSGAAFIFIYETAVLTLVCRACLDFAAIYDHLRARTSLILSHISAGPPNDHPAASLTHDSTWAPPAHIASNHRPNQQNEIQEPLHAGFAPPPNESMSLSVQQVSNSMTSSDDDLPEMVFTPNPNAPPDTGGKRLSVMA</sequence>
<evidence type="ECO:0000256" key="1">
    <source>
        <dbReference type="SAM" id="MobiDB-lite"/>
    </source>
</evidence>
<feature type="transmembrane region" description="Helical" evidence="2">
    <location>
        <begin position="98"/>
        <end position="120"/>
    </location>
</feature>
<dbReference type="EMBL" id="RWJN01000089">
    <property type="protein sequence ID" value="TCD67672.1"/>
    <property type="molecule type" value="Genomic_DNA"/>
</dbReference>
<proteinExistence type="predicted"/>
<protein>
    <submittedName>
        <fullName evidence="3">Uncharacterized protein</fullName>
    </submittedName>
</protein>
<gene>
    <name evidence="3" type="ORF">EIP91_012038</name>
</gene>
<evidence type="ECO:0000313" key="3">
    <source>
        <dbReference type="EMBL" id="TCD67672.1"/>
    </source>
</evidence>
<reference evidence="3 4" key="1">
    <citation type="submission" date="2018-11" db="EMBL/GenBank/DDBJ databases">
        <title>Genome assembly of Steccherinum ochraceum LE-BIN_3174, the white-rot fungus of the Steccherinaceae family (The Residual Polyporoid clade, Polyporales, Basidiomycota).</title>
        <authorList>
            <person name="Fedorova T.V."/>
            <person name="Glazunova O.A."/>
            <person name="Landesman E.O."/>
            <person name="Moiseenko K.V."/>
            <person name="Psurtseva N.V."/>
            <person name="Savinova O.S."/>
            <person name="Shakhova N.V."/>
            <person name="Tyazhelova T.V."/>
            <person name="Vasina D.V."/>
        </authorList>
    </citation>
    <scope>NUCLEOTIDE SEQUENCE [LARGE SCALE GENOMIC DNA]</scope>
    <source>
        <strain evidence="3 4">LE-BIN_3174</strain>
    </source>
</reference>
<evidence type="ECO:0000256" key="2">
    <source>
        <dbReference type="SAM" id="Phobius"/>
    </source>
</evidence>
<dbReference type="AlphaFoldDB" id="A0A4R0RKL2"/>
<accession>A0A4R0RKL2</accession>
<dbReference type="Proteomes" id="UP000292702">
    <property type="component" value="Unassembled WGS sequence"/>
</dbReference>
<keyword evidence="4" id="KW-1185">Reference proteome</keyword>
<evidence type="ECO:0000313" key="4">
    <source>
        <dbReference type="Proteomes" id="UP000292702"/>
    </source>
</evidence>
<feature type="transmembrane region" description="Helical" evidence="2">
    <location>
        <begin position="12"/>
        <end position="32"/>
    </location>
</feature>
<keyword evidence="2" id="KW-1133">Transmembrane helix</keyword>
<comment type="caution">
    <text evidence="3">The sequence shown here is derived from an EMBL/GenBank/DDBJ whole genome shotgun (WGS) entry which is preliminary data.</text>
</comment>
<feature type="region of interest" description="Disordered" evidence="1">
    <location>
        <begin position="174"/>
        <end position="229"/>
    </location>
</feature>
<feature type="compositionally biased region" description="Polar residues" evidence="1">
    <location>
        <begin position="185"/>
        <end position="200"/>
    </location>
</feature>
<organism evidence="3 4">
    <name type="scientific">Steccherinum ochraceum</name>
    <dbReference type="NCBI Taxonomy" id="92696"/>
    <lineage>
        <taxon>Eukaryota</taxon>
        <taxon>Fungi</taxon>
        <taxon>Dikarya</taxon>
        <taxon>Basidiomycota</taxon>
        <taxon>Agaricomycotina</taxon>
        <taxon>Agaricomycetes</taxon>
        <taxon>Polyporales</taxon>
        <taxon>Steccherinaceae</taxon>
        <taxon>Steccherinum</taxon>
    </lineage>
</organism>
<keyword evidence="2" id="KW-0812">Transmembrane</keyword>
<keyword evidence="2" id="KW-0472">Membrane</keyword>
<feature type="transmembrane region" description="Helical" evidence="2">
    <location>
        <begin position="67"/>
        <end position="86"/>
    </location>
</feature>
<name>A0A4R0RKL2_9APHY</name>